<dbReference type="AlphaFoldDB" id="A0A0V0TBW2"/>
<keyword evidence="3 5" id="KW-1133">Transmembrane helix</keyword>
<feature type="transmembrane region" description="Helical" evidence="5">
    <location>
        <begin position="115"/>
        <end position="134"/>
    </location>
</feature>
<feature type="non-terminal residue" evidence="6">
    <location>
        <position position="1"/>
    </location>
</feature>
<evidence type="ECO:0000256" key="4">
    <source>
        <dbReference type="ARBA" id="ARBA00023136"/>
    </source>
</evidence>
<evidence type="ECO:0000313" key="7">
    <source>
        <dbReference type="Proteomes" id="UP000055048"/>
    </source>
</evidence>
<evidence type="ECO:0000256" key="1">
    <source>
        <dbReference type="ARBA" id="ARBA00004141"/>
    </source>
</evidence>
<proteinExistence type="predicted"/>
<dbReference type="GO" id="GO:0008320">
    <property type="term" value="F:protein transmembrane transporter activity"/>
    <property type="evidence" value="ECO:0007669"/>
    <property type="project" value="TreeGrafter"/>
</dbReference>
<keyword evidence="2 5" id="KW-0812">Transmembrane</keyword>
<dbReference type="PANTHER" id="PTHR15371">
    <property type="entry name" value="TIM23"/>
    <property type="match status" value="1"/>
</dbReference>
<accession>A0A0V0TBW2</accession>
<dbReference type="Proteomes" id="UP000055048">
    <property type="component" value="Unassembled WGS sequence"/>
</dbReference>
<dbReference type="InterPro" id="IPR045238">
    <property type="entry name" value="Tim23-like"/>
</dbReference>
<dbReference type="PANTHER" id="PTHR15371:SF0">
    <property type="entry name" value="SD19278P"/>
    <property type="match status" value="1"/>
</dbReference>
<sequence length="194" mass="20741">LKTIFLAMDDAYGNFGGSMKTNLPIRSPLSPYLNIDPSIFKTEPQYILPEGAKPKRGRFELAFSLIGGCVMSGALWGGASGLYTGLTTPELAKEAWKTKKVQMLNYVVKHSQSSATSFGAVAVIYSAIGVLLSYTRKADDELNTIVAGTATGLLYKCSAGIRVCLLSGLAGLGLTSAYCIYTSGDRLKQMFSLK</sequence>
<feature type="transmembrane region" description="Helical" evidence="5">
    <location>
        <begin position="61"/>
        <end position="83"/>
    </location>
</feature>
<feature type="transmembrane region" description="Helical" evidence="5">
    <location>
        <begin position="163"/>
        <end position="184"/>
    </location>
</feature>
<evidence type="ECO:0000313" key="6">
    <source>
        <dbReference type="EMBL" id="KRX36508.1"/>
    </source>
</evidence>
<dbReference type="OrthoDB" id="159299at2759"/>
<dbReference type="EMBL" id="JYDJ01000359">
    <property type="protein sequence ID" value="KRX36508.1"/>
    <property type="molecule type" value="Genomic_DNA"/>
</dbReference>
<evidence type="ECO:0000256" key="5">
    <source>
        <dbReference type="SAM" id="Phobius"/>
    </source>
</evidence>
<dbReference type="GO" id="GO:0030150">
    <property type="term" value="P:protein import into mitochondrial matrix"/>
    <property type="evidence" value="ECO:0007669"/>
    <property type="project" value="TreeGrafter"/>
</dbReference>
<keyword evidence="7" id="KW-1185">Reference proteome</keyword>
<reference evidence="6 7" key="1">
    <citation type="submission" date="2015-01" db="EMBL/GenBank/DDBJ databases">
        <title>Evolution of Trichinella species and genotypes.</title>
        <authorList>
            <person name="Korhonen P.K."/>
            <person name="Edoardo P."/>
            <person name="Giuseppe L.R."/>
            <person name="Gasser R.B."/>
        </authorList>
    </citation>
    <scope>NUCLEOTIDE SEQUENCE [LARGE SCALE GENOMIC DNA]</scope>
    <source>
        <strain evidence="6">ISS417</strain>
    </source>
</reference>
<name>A0A0V0TBW2_9BILA</name>
<dbReference type="GO" id="GO:0005744">
    <property type="term" value="C:TIM23 mitochondrial import inner membrane translocase complex"/>
    <property type="evidence" value="ECO:0007669"/>
    <property type="project" value="TreeGrafter"/>
</dbReference>
<organism evidence="6 7">
    <name type="scientific">Trichinella murrelli</name>
    <dbReference type="NCBI Taxonomy" id="144512"/>
    <lineage>
        <taxon>Eukaryota</taxon>
        <taxon>Metazoa</taxon>
        <taxon>Ecdysozoa</taxon>
        <taxon>Nematoda</taxon>
        <taxon>Enoplea</taxon>
        <taxon>Dorylaimia</taxon>
        <taxon>Trichinellida</taxon>
        <taxon>Trichinellidae</taxon>
        <taxon>Trichinella</taxon>
    </lineage>
</organism>
<dbReference type="Pfam" id="PF02466">
    <property type="entry name" value="Tim17"/>
    <property type="match status" value="1"/>
</dbReference>
<evidence type="ECO:0000256" key="2">
    <source>
        <dbReference type="ARBA" id="ARBA00022692"/>
    </source>
</evidence>
<evidence type="ECO:0000256" key="3">
    <source>
        <dbReference type="ARBA" id="ARBA00022989"/>
    </source>
</evidence>
<comment type="caution">
    <text evidence="6">The sequence shown here is derived from an EMBL/GenBank/DDBJ whole genome shotgun (WGS) entry which is preliminary data.</text>
</comment>
<gene>
    <name evidence="6" type="primary">timm23</name>
    <name evidence="6" type="ORF">T05_15727</name>
</gene>
<comment type="subcellular location">
    <subcellularLocation>
        <location evidence="1">Membrane</location>
        <topology evidence="1">Multi-pass membrane protein</topology>
    </subcellularLocation>
</comment>
<protein>
    <submittedName>
        <fullName evidence="6">Mitochondrial import inner membrane translocase subunit Tim23</fullName>
    </submittedName>
</protein>
<dbReference type="STRING" id="144512.A0A0V0TBW2"/>
<keyword evidence="4 5" id="KW-0472">Membrane</keyword>